<dbReference type="AlphaFoldDB" id="X0U6H7"/>
<reference evidence="2" key="1">
    <citation type="journal article" date="2014" name="Front. Microbiol.">
        <title>High frequency of phylogenetically diverse reductive dehalogenase-homologous genes in deep subseafloor sedimentary metagenomes.</title>
        <authorList>
            <person name="Kawai M."/>
            <person name="Futagami T."/>
            <person name="Toyoda A."/>
            <person name="Takaki Y."/>
            <person name="Nishi S."/>
            <person name="Hori S."/>
            <person name="Arai W."/>
            <person name="Tsubouchi T."/>
            <person name="Morono Y."/>
            <person name="Uchiyama I."/>
            <person name="Ito T."/>
            <person name="Fujiyama A."/>
            <person name="Inagaki F."/>
            <person name="Takami H."/>
        </authorList>
    </citation>
    <scope>NUCLEOTIDE SEQUENCE</scope>
    <source>
        <strain evidence="2">Expedition CK06-06</strain>
    </source>
</reference>
<feature type="transmembrane region" description="Helical" evidence="1">
    <location>
        <begin position="69"/>
        <end position="87"/>
    </location>
</feature>
<comment type="caution">
    <text evidence="2">The sequence shown here is derived from an EMBL/GenBank/DDBJ whole genome shotgun (WGS) entry which is preliminary data.</text>
</comment>
<sequence>NKILQFITGGLIKDVGKVIDNLTTTDEERLAAKLKIEELLEQADKDAQDQVTARWESDMNSDSFLSKNIRPMVLIYLTVVFTILSFFDGNVGEFKIAEQYVPIFQSLLITVYGAYFVGRTWEKSKKINNKQK</sequence>
<keyword evidence="1" id="KW-0812">Transmembrane</keyword>
<evidence type="ECO:0000256" key="1">
    <source>
        <dbReference type="SAM" id="Phobius"/>
    </source>
</evidence>
<feature type="non-terminal residue" evidence="2">
    <location>
        <position position="1"/>
    </location>
</feature>
<proteinExistence type="predicted"/>
<name>X0U6H7_9ZZZZ</name>
<feature type="transmembrane region" description="Helical" evidence="1">
    <location>
        <begin position="99"/>
        <end position="118"/>
    </location>
</feature>
<protein>
    <recommendedName>
        <fullName evidence="3">Holin of 3TMs, for gene-transfer release</fullName>
    </recommendedName>
</protein>
<evidence type="ECO:0000313" key="2">
    <source>
        <dbReference type="EMBL" id="GAF84100.1"/>
    </source>
</evidence>
<keyword evidence="1" id="KW-1133">Transmembrane helix</keyword>
<accession>X0U6H7</accession>
<gene>
    <name evidence="2" type="ORF">S01H1_01992</name>
</gene>
<dbReference type="InterPro" id="IPR021497">
    <property type="entry name" value="GTA_holin_3TM"/>
</dbReference>
<keyword evidence="1" id="KW-0472">Membrane</keyword>
<organism evidence="2">
    <name type="scientific">marine sediment metagenome</name>
    <dbReference type="NCBI Taxonomy" id="412755"/>
    <lineage>
        <taxon>unclassified sequences</taxon>
        <taxon>metagenomes</taxon>
        <taxon>ecological metagenomes</taxon>
    </lineage>
</organism>
<dbReference type="Pfam" id="PF11351">
    <property type="entry name" value="GTA_holin_3TM"/>
    <property type="match status" value="1"/>
</dbReference>
<dbReference type="EMBL" id="BARS01000915">
    <property type="protein sequence ID" value="GAF84100.1"/>
    <property type="molecule type" value="Genomic_DNA"/>
</dbReference>
<evidence type="ECO:0008006" key="3">
    <source>
        <dbReference type="Google" id="ProtNLM"/>
    </source>
</evidence>